<dbReference type="AlphaFoldDB" id="A0A067LW14"/>
<dbReference type="STRING" id="930990.A0A067LW14"/>
<proteinExistence type="predicted"/>
<dbReference type="Gene3D" id="1.20.1280.50">
    <property type="match status" value="1"/>
</dbReference>
<dbReference type="HOGENOM" id="CLU_581373_0_0_1"/>
<sequence>MDDEGSFENIVQVTAREDVSQILQELYWKVQQSRSGMEVDDTDNSVGALDEEGEIMSLVCDFVVEAANSYTESKLTAIRNYRNSLCPINRLPSHILSLIFVFAKWAEGRPWKPIELTLPFTLMQVSKSWREVASDTPPIWTKVDIMTRPYLSLLLAHSAHAPLEIELAPLEDAGFYRSNSEGYVCRQRCDKLYPKYIKDVAMFLSPLLPYQARWRSLEIHGVARAELEEQFVSPAPELEVLILKHQNAQRRDGGAAEGAPLGAARDLFAGQIPRLVRLTLHGIYQSLESSVYSGLLTLDLRDIAFPPGSLQELMHHLGQCPHLEYLSLTRLDLTLPGHPFEPPGPFSAVPLTFPHLRRMALHFLGSQAMQYIFVSCRFPPSVEFSIRHDDDTRGFSGIFPPNVDPTICLPGLLAPTLAISAETSIASVRCDFEPLHGSDTNPGTGSFASWAQRRGERRHALARPSTRRNM</sequence>
<keyword evidence="3" id="KW-1185">Reference proteome</keyword>
<dbReference type="SUPFAM" id="SSF52047">
    <property type="entry name" value="RNI-like"/>
    <property type="match status" value="1"/>
</dbReference>
<dbReference type="EMBL" id="KL198104">
    <property type="protein sequence ID" value="KDQ07563.1"/>
    <property type="molecule type" value="Genomic_DNA"/>
</dbReference>
<evidence type="ECO:0000313" key="2">
    <source>
        <dbReference type="EMBL" id="KDQ07563.1"/>
    </source>
</evidence>
<name>A0A067LW14_BOTB1</name>
<evidence type="ECO:0000256" key="1">
    <source>
        <dbReference type="SAM" id="MobiDB-lite"/>
    </source>
</evidence>
<organism evidence="2 3">
    <name type="scientific">Botryobasidium botryosum (strain FD-172 SS1)</name>
    <dbReference type="NCBI Taxonomy" id="930990"/>
    <lineage>
        <taxon>Eukaryota</taxon>
        <taxon>Fungi</taxon>
        <taxon>Dikarya</taxon>
        <taxon>Basidiomycota</taxon>
        <taxon>Agaricomycotina</taxon>
        <taxon>Agaricomycetes</taxon>
        <taxon>Cantharellales</taxon>
        <taxon>Botryobasidiaceae</taxon>
        <taxon>Botryobasidium</taxon>
    </lineage>
</organism>
<feature type="region of interest" description="Disordered" evidence="1">
    <location>
        <begin position="437"/>
        <end position="470"/>
    </location>
</feature>
<feature type="compositionally biased region" description="Polar residues" evidence="1">
    <location>
        <begin position="438"/>
        <end position="449"/>
    </location>
</feature>
<gene>
    <name evidence="2" type="ORF">BOTBODRAFT_596914</name>
</gene>
<evidence type="ECO:0000313" key="3">
    <source>
        <dbReference type="Proteomes" id="UP000027195"/>
    </source>
</evidence>
<dbReference type="OrthoDB" id="3365698at2759"/>
<reference evidence="3" key="1">
    <citation type="journal article" date="2014" name="Proc. Natl. Acad. Sci. U.S.A.">
        <title>Extensive sampling of basidiomycete genomes demonstrates inadequacy of the white-rot/brown-rot paradigm for wood decay fungi.</title>
        <authorList>
            <person name="Riley R."/>
            <person name="Salamov A.A."/>
            <person name="Brown D.W."/>
            <person name="Nagy L.G."/>
            <person name="Floudas D."/>
            <person name="Held B.W."/>
            <person name="Levasseur A."/>
            <person name="Lombard V."/>
            <person name="Morin E."/>
            <person name="Otillar R."/>
            <person name="Lindquist E.A."/>
            <person name="Sun H."/>
            <person name="LaButti K.M."/>
            <person name="Schmutz J."/>
            <person name="Jabbour D."/>
            <person name="Luo H."/>
            <person name="Baker S.E."/>
            <person name="Pisabarro A.G."/>
            <person name="Walton J.D."/>
            <person name="Blanchette R.A."/>
            <person name="Henrissat B."/>
            <person name="Martin F."/>
            <person name="Cullen D."/>
            <person name="Hibbett D.S."/>
            <person name="Grigoriev I.V."/>
        </authorList>
    </citation>
    <scope>NUCLEOTIDE SEQUENCE [LARGE SCALE GENOMIC DNA]</scope>
    <source>
        <strain evidence="3">FD-172 SS1</strain>
    </source>
</reference>
<feature type="compositionally biased region" description="Basic residues" evidence="1">
    <location>
        <begin position="455"/>
        <end position="470"/>
    </location>
</feature>
<dbReference type="Proteomes" id="UP000027195">
    <property type="component" value="Unassembled WGS sequence"/>
</dbReference>
<protein>
    <submittedName>
        <fullName evidence="2">Uncharacterized protein</fullName>
    </submittedName>
</protein>
<accession>A0A067LW14</accession>
<dbReference type="InParanoid" id="A0A067LW14"/>